<comment type="caution">
    <text evidence="2">The sequence shown here is derived from an EMBL/GenBank/DDBJ whole genome shotgun (WGS) entry which is preliminary data.</text>
</comment>
<organism evidence="2 3">
    <name type="scientific">Plakobranchus ocellatus</name>
    <dbReference type="NCBI Taxonomy" id="259542"/>
    <lineage>
        <taxon>Eukaryota</taxon>
        <taxon>Metazoa</taxon>
        <taxon>Spiralia</taxon>
        <taxon>Lophotrochozoa</taxon>
        <taxon>Mollusca</taxon>
        <taxon>Gastropoda</taxon>
        <taxon>Heterobranchia</taxon>
        <taxon>Euthyneura</taxon>
        <taxon>Panpulmonata</taxon>
        <taxon>Sacoglossa</taxon>
        <taxon>Placobranchoidea</taxon>
        <taxon>Plakobranchidae</taxon>
        <taxon>Plakobranchus</taxon>
    </lineage>
</organism>
<sequence>MEHSILASHYGLENNTHNHKIKEGGGGDTTSFKTSTQAGKEKSTRAFLDPPSSGQYQQLAQRGGGRGRGVKYTRPEPRVHSRTPTTTPRNDTVRTLELYVNPRSASYIHNTGQ</sequence>
<dbReference type="EMBL" id="BLXT01001203">
    <property type="protein sequence ID" value="GFN83521.1"/>
    <property type="molecule type" value="Genomic_DNA"/>
</dbReference>
<accession>A0AAV3YKT3</accession>
<evidence type="ECO:0000313" key="3">
    <source>
        <dbReference type="Proteomes" id="UP000735302"/>
    </source>
</evidence>
<gene>
    <name evidence="2" type="ORF">PoB_001002700</name>
</gene>
<protein>
    <submittedName>
        <fullName evidence="2">Uncharacterized protein</fullName>
    </submittedName>
</protein>
<reference evidence="2 3" key="1">
    <citation type="journal article" date="2021" name="Elife">
        <title>Chloroplast acquisition without the gene transfer in kleptoplastic sea slugs, Plakobranchus ocellatus.</title>
        <authorList>
            <person name="Maeda T."/>
            <person name="Takahashi S."/>
            <person name="Yoshida T."/>
            <person name="Shimamura S."/>
            <person name="Takaki Y."/>
            <person name="Nagai Y."/>
            <person name="Toyoda A."/>
            <person name="Suzuki Y."/>
            <person name="Arimoto A."/>
            <person name="Ishii H."/>
            <person name="Satoh N."/>
            <person name="Nishiyama T."/>
            <person name="Hasebe M."/>
            <person name="Maruyama T."/>
            <person name="Minagawa J."/>
            <person name="Obokata J."/>
            <person name="Shigenobu S."/>
        </authorList>
    </citation>
    <scope>NUCLEOTIDE SEQUENCE [LARGE SCALE GENOMIC DNA]</scope>
</reference>
<name>A0AAV3YKT3_9GAST</name>
<keyword evidence="3" id="KW-1185">Reference proteome</keyword>
<dbReference type="Proteomes" id="UP000735302">
    <property type="component" value="Unassembled WGS sequence"/>
</dbReference>
<feature type="compositionally biased region" description="Polar residues" evidence="1">
    <location>
        <begin position="29"/>
        <end position="38"/>
    </location>
</feature>
<dbReference type="AlphaFoldDB" id="A0AAV3YKT3"/>
<evidence type="ECO:0000313" key="2">
    <source>
        <dbReference type="EMBL" id="GFN83521.1"/>
    </source>
</evidence>
<feature type="region of interest" description="Disordered" evidence="1">
    <location>
        <begin position="1"/>
        <end position="91"/>
    </location>
</feature>
<evidence type="ECO:0000256" key="1">
    <source>
        <dbReference type="SAM" id="MobiDB-lite"/>
    </source>
</evidence>
<proteinExistence type="predicted"/>